<dbReference type="Proteomes" id="UP000184330">
    <property type="component" value="Unassembled WGS sequence"/>
</dbReference>
<name>A0A1L7WJB1_9HELO</name>
<evidence type="ECO:0008006" key="6">
    <source>
        <dbReference type="Google" id="ProtNLM"/>
    </source>
</evidence>
<gene>
    <name evidence="4" type="ORF">PAC_02744</name>
</gene>
<dbReference type="OrthoDB" id="3794517at2759"/>
<feature type="transmembrane region" description="Helical" evidence="2">
    <location>
        <begin position="198"/>
        <end position="219"/>
    </location>
</feature>
<keyword evidence="2" id="KW-1133">Transmembrane helix</keyword>
<dbReference type="STRING" id="576137.A0A1L7WJB1"/>
<reference evidence="4 5" key="1">
    <citation type="submission" date="2016-03" db="EMBL/GenBank/DDBJ databases">
        <authorList>
            <person name="Ploux O."/>
        </authorList>
    </citation>
    <scope>NUCLEOTIDE SEQUENCE [LARGE SCALE GENOMIC DNA]</scope>
    <source>
        <strain evidence="4 5">UAMH 11012</strain>
    </source>
</reference>
<feature type="chain" id="PRO_5012159787" description="Extracellular membrane protein CFEM domain-containing protein" evidence="3">
    <location>
        <begin position="23"/>
        <end position="482"/>
    </location>
</feature>
<keyword evidence="3" id="KW-0732">Signal</keyword>
<accession>A0A1L7WJB1</accession>
<evidence type="ECO:0000313" key="4">
    <source>
        <dbReference type="EMBL" id="CZR52867.1"/>
    </source>
</evidence>
<feature type="region of interest" description="Disordered" evidence="1">
    <location>
        <begin position="160"/>
        <end position="188"/>
    </location>
</feature>
<evidence type="ECO:0000256" key="2">
    <source>
        <dbReference type="SAM" id="Phobius"/>
    </source>
</evidence>
<protein>
    <recommendedName>
        <fullName evidence="6">Extracellular membrane protein CFEM domain-containing protein</fullName>
    </recommendedName>
</protein>
<proteinExistence type="predicted"/>
<dbReference type="AlphaFoldDB" id="A0A1L7WJB1"/>
<feature type="region of interest" description="Disordered" evidence="1">
    <location>
        <begin position="227"/>
        <end position="277"/>
    </location>
</feature>
<organism evidence="4 5">
    <name type="scientific">Phialocephala subalpina</name>
    <dbReference type="NCBI Taxonomy" id="576137"/>
    <lineage>
        <taxon>Eukaryota</taxon>
        <taxon>Fungi</taxon>
        <taxon>Dikarya</taxon>
        <taxon>Ascomycota</taxon>
        <taxon>Pezizomycotina</taxon>
        <taxon>Leotiomycetes</taxon>
        <taxon>Helotiales</taxon>
        <taxon>Mollisiaceae</taxon>
        <taxon>Phialocephala</taxon>
        <taxon>Phialocephala fortinii species complex</taxon>
    </lineage>
</organism>
<keyword evidence="5" id="KW-1185">Reference proteome</keyword>
<evidence type="ECO:0000256" key="3">
    <source>
        <dbReference type="SAM" id="SignalP"/>
    </source>
</evidence>
<dbReference type="EMBL" id="FJOG01000003">
    <property type="protein sequence ID" value="CZR52867.1"/>
    <property type="molecule type" value="Genomic_DNA"/>
</dbReference>
<keyword evidence="2" id="KW-0812">Transmembrane</keyword>
<feature type="signal peptide" evidence="3">
    <location>
        <begin position="1"/>
        <end position="22"/>
    </location>
</feature>
<evidence type="ECO:0000313" key="5">
    <source>
        <dbReference type="Proteomes" id="UP000184330"/>
    </source>
</evidence>
<evidence type="ECO:0000256" key="1">
    <source>
        <dbReference type="SAM" id="MobiDB-lite"/>
    </source>
</evidence>
<keyword evidence="2" id="KW-0472">Membrane</keyword>
<sequence>MLPVLRIIVSIWIVAFHAMAQGNITYIDQVPGYASLPTCAESQLSIIVRDMSSGCGASSSYGCFCSTRYATMNTIIATAVYSDCHDGADANSAVAVFADYCSSTPMITLAVDAPAPAVVTTTASLLVALSSATPSRTPSTFTTSIRPDTSFLQSTFTTMSPSSTLGDQSPTATISIPSNTKTNIQGSSSIGVSTGATVGISVGIGALLMIGGTALWWCLRSRRARRNDVPRRSSMSQSSTQGDDRYELEGSAETSPLLKKARRYRDTDPKTPQSIDGEKDSLVELIQACSNLPEQTQEKLVEKFNYTRALVETMLDLLALTPAGQTFEPAVAKGLCSQLLDISTRIYNERPGARCLALFYEGQVLLTQARLLELTESSSLEIKHLYEVAFREFSSAKQLQLSDNPQVFPDSEVQRYHMRSMLACAFIVVKRPECIYSERVLIADKQYVHAKTTLSNAIQRGKVSVPEVMLRLDEELVQSLTA</sequence>